<evidence type="ECO:0000313" key="7">
    <source>
        <dbReference type="Proteomes" id="UP000075609"/>
    </source>
</evidence>
<reference evidence="4 7" key="2">
    <citation type="submission" date="2015-12" db="EMBL/GenBank/DDBJ databases">
        <authorList>
            <person name="Tarr C.L."/>
            <person name="Gladney L.M."/>
        </authorList>
    </citation>
    <scope>NUCLEOTIDE SEQUENCE</scope>
    <source>
        <strain evidence="5 7">1048-83</strain>
        <strain evidence="4">2538-88</strain>
    </source>
</reference>
<protein>
    <recommendedName>
        <fullName evidence="8">Response regulator</fullName>
    </recommendedName>
</protein>
<sequence length="380" mass="42693">MSGSALHVMFIDDDELMLKAAGRMLRRLRPDWHFTLVNDPRCWQEAAAEVAQEPELIISDLLMPNLQGDELLKQASQAYPNSIRALITGDTSKEASALLNSSVHFMLPKPFSEEDFVHVLNSAERLKQMPFSTACRAKLAEIEDLPVLPRSILQIRQCILRPEASIQDVSDLVNREPTLAARLVQLANSAYLGFQVRTSSLSESIRRLGLAMVEAVASIMLTQKSFKHLDSLVHQQIVNRYLNAAEKSKVLSERLNLPSREQEKIYLMTLLCSIGELVLLEKGAEPDQFEAFYSFECGYKDSLVICSYILILWGYSVDMAESILRIGGEQTLNDENIDSQVLLLAMRWMEAEASNSMEAFLLSLPDHYKNVIQSILADAS</sequence>
<evidence type="ECO:0000313" key="4">
    <source>
        <dbReference type="EMBL" id="KYN84490.1"/>
    </source>
</evidence>
<dbReference type="Gene3D" id="1.10.3210.10">
    <property type="entry name" value="Hypothetical protein af1432"/>
    <property type="match status" value="1"/>
</dbReference>
<evidence type="ECO:0008006" key="8">
    <source>
        <dbReference type="Google" id="ProtNLM"/>
    </source>
</evidence>
<dbReference type="InterPro" id="IPR001789">
    <property type="entry name" value="Sig_transdc_resp-reg_receiver"/>
</dbReference>
<feature type="modified residue" description="4-aspartylphosphate" evidence="1">
    <location>
        <position position="60"/>
    </location>
</feature>
<dbReference type="SUPFAM" id="SSF52172">
    <property type="entry name" value="CheY-like"/>
    <property type="match status" value="1"/>
</dbReference>
<reference evidence="6" key="1">
    <citation type="submission" date="2015-12" db="EMBL/GenBank/DDBJ databases">
        <authorList>
            <person name="Shamseldin A."/>
            <person name="Moawad H."/>
            <person name="Abd El-Rahim W.M."/>
            <person name="Sadowsky M.J."/>
        </authorList>
    </citation>
    <scope>NUCLEOTIDE SEQUENCE [LARGE SCALE GENOMIC DNA]</scope>
    <source>
        <strain evidence="6">2538-88</strain>
    </source>
</reference>
<dbReference type="InterPro" id="IPR011006">
    <property type="entry name" value="CheY-like_superfamily"/>
</dbReference>
<evidence type="ECO:0000313" key="5">
    <source>
        <dbReference type="EMBL" id="KYN90911.1"/>
    </source>
</evidence>
<evidence type="ECO:0000259" key="3">
    <source>
        <dbReference type="PROSITE" id="PS51833"/>
    </source>
</evidence>
<organism evidence="4 6">
    <name type="scientific">Vibrio cidicii</name>
    <dbReference type="NCBI Taxonomy" id="1763883"/>
    <lineage>
        <taxon>Bacteria</taxon>
        <taxon>Pseudomonadati</taxon>
        <taxon>Pseudomonadota</taxon>
        <taxon>Gammaproteobacteria</taxon>
        <taxon>Vibrionales</taxon>
        <taxon>Vibrionaceae</taxon>
        <taxon>Vibrio</taxon>
    </lineage>
</organism>
<dbReference type="EMBL" id="LOBP01000002">
    <property type="protein sequence ID" value="KYN90911.1"/>
    <property type="molecule type" value="Genomic_DNA"/>
</dbReference>
<evidence type="ECO:0000256" key="1">
    <source>
        <dbReference type="PROSITE-ProRule" id="PRU00169"/>
    </source>
</evidence>
<evidence type="ECO:0000259" key="2">
    <source>
        <dbReference type="PROSITE" id="PS50110"/>
    </source>
</evidence>
<dbReference type="EMBL" id="LOBR01000081">
    <property type="protein sequence ID" value="KYN84490.1"/>
    <property type="molecule type" value="Genomic_DNA"/>
</dbReference>
<keyword evidence="7" id="KW-1185">Reference proteome</keyword>
<dbReference type="AlphaFoldDB" id="A0A151KUM5"/>
<dbReference type="PANTHER" id="PTHR33525">
    <property type="match status" value="1"/>
</dbReference>
<dbReference type="PIRSF" id="PIRSF036883">
    <property type="entry name" value="RR_HD-GYP_mod"/>
    <property type="match status" value="1"/>
</dbReference>
<dbReference type="Gene3D" id="3.40.50.2300">
    <property type="match status" value="1"/>
</dbReference>
<evidence type="ECO:0000313" key="6">
    <source>
        <dbReference type="Proteomes" id="UP000075346"/>
    </source>
</evidence>
<feature type="domain" description="Response regulatory" evidence="2">
    <location>
        <begin position="7"/>
        <end position="124"/>
    </location>
</feature>
<comment type="caution">
    <text evidence="4">The sequence shown here is derived from an EMBL/GenBank/DDBJ whole genome shotgun (WGS) entry which is preliminary data.</text>
</comment>
<dbReference type="SUPFAM" id="SSF109604">
    <property type="entry name" value="HD-domain/PDEase-like"/>
    <property type="match status" value="1"/>
</dbReference>
<keyword evidence="1" id="KW-0597">Phosphoprotein</keyword>
<dbReference type="GO" id="GO:0000160">
    <property type="term" value="P:phosphorelay signal transduction system"/>
    <property type="evidence" value="ECO:0007669"/>
    <property type="project" value="InterPro"/>
</dbReference>
<dbReference type="InterPro" id="IPR013976">
    <property type="entry name" value="HDOD"/>
</dbReference>
<dbReference type="PROSITE" id="PS50110">
    <property type="entry name" value="RESPONSE_REGULATORY"/>
    <property type="match status" value="1"/>
</dbReference>
<feature type="domain" description="HDOD" evidence="3">
    <location>
        <begin position="145"/>
        <end position="329"/>
    </location>
</feature>
<gene>
    <name evidence="5" type="ORF">ATY35_07740</name>
    <name evidence="4" type="ORF">ATY37_05460</name>
</gene>
<dbReference type="InterPro" id="IPR052340">
    <property type="entry name" value="RNase_Y/CdgJ"/>
</dbReference>
<dbReference type="PROSITE" id="PS51833">
    <property type="entry name" value="HDOD"/>
    <property type="match status" value="1"/>
</dbReference>
<accession>A0A151KUM5</accession>
<name>A0A151KUM5_9VIBR</name>
<dbReference type="GeneID" id="95681101"/>
<proteinExistence type="predicted"/>
<dbReference type="Proteomes" id="UP000075346">
    <property type="component" value="Unassembled WGS sequence"/>
</dbReference>
<dbReference type="Pfam" id="PF08668">
    <property type="entry name" value="HDOD"/>
    <property type="match status" value="1"/>
</dbReference>
<dbReference type="SMART" id="SM00448">
    <property type="entry name" value="REC"/>
    <property type="match status" value="1"/>
</dbReference>
<dbReference type="PANTHER" id="PTHR33525:SF5">
    <property type="entry name" value="TWO COMPONENT SIGNAL TRANSDUCTION SYSTEM RESPONSE REGULATOR"/>
    <property type="match status" value="1"/>
</dbReference>
<dbReference type="Pfam" id="PF00072">
    <property type="entry name" value="Response_reg"/>
    <property type="match status" value="1"/>
</dbReference>
<dbReference type="Proteomes" id="UP000075609">
    <property type="component" value="Unassembled WGS sequence"/>
</dbReference>
<dbReference type="InterPro" id="IPR014626">
    <property type="entry name" value="Sig_transdc_resp-reg_put"/>
</dbReference>
<dbReference type="RefSeq" id="WP_061894312.1">
    <property type="nucleotide sequence ID" value="NZ_CAXYEW010000001.1"/>
</dbReference>